<evidence type="ECO:0000313" key="3">
    <source>
        <dbReference type="EMBL" id="CAD9383539.1"/>
    </source>
</evidence>
<evidence type="ECO:0000256" key="2">
    <source>
        <dbReference type="SAM" id="MobiDB-lite"/>
    </source>
</evidence>
<dbReference type="InterPro" id="IPR037359">
    <property type="entry name" value="NST/OST"/>
</dbReference>
<feature type="compositionally biased region" description="Basic residues" evidence="2">
    <location>
        <begin position="101"/>
        <end position="111"/>
    </location>
</feature>
<gene>
    <name evidence="3" type="ORF">DSPE1174_LOCUS4881</name>
</gene>
<dbReference type="SUPFAM" id="SSF52540">
    <property type="entry name" value="P-loop containing nucleoside triphosphate hydrolases"/>
    <property type="match status" value="1"/>
</dbReference>
<name>A0A7S2B1K2_9STRA</name>
<proteinExistence type="predicted"/>
<organism evidence="3">
    <name type="scientific">Octactis speculum</name>
    <dbReference type="NCBI Taxonomy" id="3111310"/>
    <lineage>
        <taxon>Eukaryota</taxon>
        <taxon>Sar</taxon>
        <taxon>Stramenopiles</taxon>
        <taxon>Ochrophyta</taxon>
        <taxon>Dictyochophyceae</taxon>
        <taxon>Dictyochales</taxon>
        <taxon>Dictyochaceae</taxon>
        <taxon>Octactis</taxon>
    </lineage>
</organism>
<sequence>MLRDPVERAYSEYQMKVRRVETQEEYLSDVQLASWALMYCLMTHPTGRNMSGVDSCLPPYIVDNPKWKYLRKTLGSLLKSGMKMPKAPRNSSLSGFLSRGSTKKPKKKTVRRSLTNSTEAPLHWTGCFYVVGEPPGPLVSPIIRDNAKLSKEHNLSYSKQRKERRTYLTERTASIPSVLSWLKLDDGVSLRFDVQACGSGLREFDPGLEKLVNETLEFTACADLGRNPTMQALDAAVERCVEVKHGISEQYIYRGLYAPQIYNCLKSIPREKLLILDSALLKKNPVAALKKVHAHIGVENMRYKDLETSEQLNRIFNEWYPTFETRSGWKIDGGYKEMSTPLREKLSSFYAPFNAMLFDLIGEGFDW</sequence>
<dbReference type="GO" id="GO:0008146">
    <property type="term" value="F:sulfotransferase activity"/>
    <property type="evidence" value="ECO:0007669"/>
    <property type="project" value="InterPro"/>
</dbReference>
<dbReference type="AlphaFoldDB" id="A0A7S2B1K2"/>
<dbReference type="PANTHER" id="PTHR10605">
    <property type="entry name" value="HEPARAN SULFATE SULFOTRANSFERASE"/>
    <property type="match status" value="1"/>
</dbReference>
<feature type="region of interest" description="Disordered" evidence="2">
    <location>
        <begin position="81"/>
        <end position="115"/>
    </location>
</feature>
<dbReference type="EMBL" id="HBGS01009236">
    <property type="protein sequence ID" value="CAD9383539.1"/>
    <property type="molecule type" value="Transcribed_RNA"/>
</dbReference>
<dbReference type="Gene3D" id="3.40.50.300">
    <property type="entry name" value="P-loop containing nucleotide triphosphate hydrolases"/>
    <property type="match status" value="1"/>
</dbReference>
<accession>A0A7S2B1K2</accession>
<dbReference type="InterPro" id="IPR027417">
    <property type="entry name" value="P-loop_NTPase"/>
</dbReference>
<evidence type="ECO:0008006" key="4">
    <source>
        <dbReference type="Google" id="ProtNLM"/>
    </source>
</evidence>
<evidence type="ECO:0000256" key="1">
    <source>
        <dbReference type="ARBA" id="ARBA00022679"/>
    </source>
</evidence>
<dbReference type="PANTHER" id="PTHR10605:SF56">
    <property type="entry name" value="BIFUNCTIONAL HEPARAN SULFATE N-DEACETYLASE_N-SULFOTRANSFERASE"/>
    <property type="match status" value="1"/>
</dbReference>
<reference evidence="3" key="1">
    <citation type="submission" date="2021-01" db="EMBL/GenBank/DDBJ databases">
        <authorList>
            <person name="Corre E."/>
            <person name="Pelletier E."/>
            <person name="Niang G."/>
            <person name="Scheremetjew M."/>
            <person name="Finn R."/>
            <person name="Kale V."/>
            <person name="Holt S."/>
            <person name="Cochrane G."/>
            <person name="Meng A."/>
            <person name="Brown T."/>
            <person name="Cohen L."/>
        </authorList>
    </citation>
    <scope>NUCLEOTIDE SEQUENCE</scope>
    <source>
        <strain evidence="3">CCMP1381</strain>
    </source>
</reference>
<keyword evidence="1" id="KW-0808">Transferase</keyword>
<protein>
    <recommendedName>
        <fullName evidence="4">Sulfotransferase domain-containing protein</fullName>
    </recommendedName>
</protein>